<keyword evidence="6 12" id="KW-0631">Potassium channel</keyword>
<keyword evidence="10 12" id="KW-0472">Membrane</keyword>
<protein>
    <recommendedName>
        <fullName evidence="12">Two pore potassium channel protein sup-9</fullName>
    </recommendedName>
</protein>
<dbReference type="OrthoDB" id="297496at2759"/>
<feature type="transmembrane region" description="Helical" evidence="13">
    <location>
        <begin position="180"/>
        <end position="198"/>
    </location>
</feature>
<dbReference type="Proteomes" id="UP000270924">
    <property type="component" value="Unassembled WGS sequence"/>
</dbReference>
<evidence type="ECO:0000256" key="4">
    <source>
        <dbReference type="ARBA" id="ARBA00022538"/>
    </source>
</evidence>
<evidence type="ECO:0000256" key="7">
    <source>
        <dbReference type="ARBA" id="ARBA00022958"/>
    </source>
</evidence>
<organism evidence="17">
    <name type="scientific">Wuchereria bancrofti</name>
    <dbReference type="NCBI Taxonomy" id="6293"/>
    <lineage>
        <taxon>Eukaryota</taxon>
        <taxon>Metazoa</taxon>
        <taxon>Ecdysozoa</taxon>
        <taxon>Nematoda</taxon>
        <taxon>Chromadorea</taxon>
        <taxon>Rhabditida</taxon>
        <taxon>Spirurina</taxon>
        <taxon>Spiruromorpha</taxon>
        <taxon>Filarioidea</taxon>
        <taxon>Onchocercidae</taxon>
        <taxon>Wuchereria</taxon>
    </lineage>
</organism>
<dbReference type="Pfam" id="PF07885">
    <property type="entry name" value="Ion_trans_2"/>
    <property type="match status" value="2"/>
</dbReference>
<evidence type="ECO:0000313" key="15">
    <source>
        <dbReference type="EMBL" id="VDM09517.1"/>
    </source>
</evidence>
<dbReference type="GO" id="GO:0022841">
    <property type="term" value="F:potassium ion leak channel activity"/>
    <property type="evidence" value="ECO:0007669"/>
    <property type="project" value="TreeGrafter"/>
</dbReference>
<dbReference type="PRINTS" id="PR01095">
    <property type="entry name" value="TASKCHANNEL"/>
</dbReference>
<dbReference type="FunCoup" id="A0A183XPX9">
    <property type="interactions" value="100"/>
</dbReference>
<keyword evidence="4 12" id="KW-0633">Potassium transport</keyword>
<feature type="transmembrane region" description="Helical" evidence="13">
    <location>
        <begin position="149"/>
        <end position="168"/>
    </location>
</feature>
<feature type="transmembrane region" description="Helical" evidence="13">
    <location>
        <begin position="83"/>
        <end position="107"/>
    </location>
</feature>
<dbReference type="GO" id="GO:0015271">
    <property type="term" value="F:outward rectifier potassium channel activity"/>
    <property type="evidence" value="ECO:0007669"/>
    <property type="project" value="TreeGrafter"/>
</dbReference>
<evidence type="ECO:0000256" key="1">
    <source>
        <dbReference type="ARBA" id="ARBA00004141"/>
    </source>
</evidence>
<dbReference type="GO" id="GO:0030322">
    <property type="term" value="P:stabilization of membrane potential"/>
    <property type="evidence" value="ECO:0007669"/>
    <property type="project" value="TreeGrafter"/>
</dbReference>
<evidence type="ECO:0000256" key="5">
    <source>
        <dbReference type="ARBA" id="ARBA00022692"/>
    </source>
</evidence>
<dbReference type="EMBL" id="UYWW01000887">
    <property type="protein sequence ID" value="VDM09517.1"/>
    <property type="molecule type" value="Genomic_DNA"/>
</dbReference>
<evidence type="ECO:0000256" key="11">
    <source>
        <dbReference type="ARBA" id="ARBA00023303"/>
    </source>
</evidence>
<dbReference type="WBParaSite" id="maker-PairedContig_1286-snap-gene-0.28-mRNA-1">
    <property type="protein sequence ID" value="maker-PairedContig_1286-snap-gene-0.28-mRNA-1"/>
    <property type="gene ID" value="maker-PairedContig_1286-snap-gene-0.28"/>
</dbReference>
<reference evidence="17" key="1">
    <citation type="submission" date="2016-11" db="UniProtKB">
        <authorList>
            <consortium name="WormBaseParasite"/>
        </authorList>
    </citation>
    <scope>IDENTIFICATION</scope>
    <source>
        <strain evidence="17">pt0022</strain>
    </source>
</reference>
<comment type="similarity">
    <text evidence="2">Belongs to the two pore domain potassium channel (TC 1.A.1.8) family.</text>
</comment>
<dbReference type="PANTHER" id="PTHR11003:SF291">
    <property type="entry name" value="IP11374P"/>
    <property type="match status" value="1"/>
</dbReference>
<dbReference type="Gene3D" id="1.10.287.70">
    <property type="match status" value="1"/>
</dbReference>
<dbReference type="FunFam" id="1.10.287.70:FF:000090">
    <property type="entry name" value="two pore potassium channel protein sup-9"/>
    <property type="match status" value="1"/>
</dbReference>
<dbReference type="InterPro" id="IPR013099">
    <property type="entry name" value="K_chnl_dom"/>
</dbReference>
<name>A0A183XPX9_WUCBA</name>
<gene>
    <name evidence="15" type="ORF">WBA_LOCUS2903</name>
</gene>
<evidence type="ECO:0000256" key="8">
    <source>
        <dbReference type="ARBA" id="ARBA00022989"/>
    </source>
</evidence>
<dbReference type="PANTHER" id="PTHR11003">
    <property type="entry name" value="POTASSIUM CHANNEL, SUBFAMILY K"/>
    <property type="match status" value="1"/>
</dbReference>
<keyword evidence="5 13" id="KW-0812">Transmembrane</keyword>
<evidence type="ECO:0000313" key="17">
    <source>
        <dbReference type="WBParaSite" id="maker-PairedContig_1286-snap-gene-0.28-mRNA-1"/>
    </source>
</evidence>
<keyword evidence="3 12" id="KW-0813">Transport</keyword>
<dbReference type="OMA" id="LSEANYC"/>
<evidence type="ECO:0000256" key="2">
    <source>
        <dbReference type="ARBA" id="ARBA00006666"/>
    </source>
</evidence>
<sequence length="362" mass="40991">MKRQNIRTLSLIVCTLTYLVIGAAVFDALESDHEMQQRALVSKVRKSLIDKYNISSTDYRVLESIIIRSLPHRAGHQWKFGGAFYFATTVITTIVGGKTFCMFYALAGIPLGLVMFQSIGERINTFAAMLLRLCKRLAGKPAAVTHLDLILVASGCGTFLIASGAYVFQSYEKWTYFDSLYYCFITLTTIGFGDYVALQKNSALQSSPEYVTFALIFIMFGLTVVSAAMNLLVLRFLTMNTADEKRLVRVSKHLGQKSYQSKRLSFVKKPFDHENFEKYDEKDDEHEKDTPRSIDFENASICSCSCYQLPYPETDLRQRYSIRNHHHLAHSDMQSSTQSITFEQQYPGTSAASRLISKTTIC</sequence>
<dbReference type="GO" id="GO:0005886">
    <property type="term" value="C:plasma membrane"/>
    <property type="evidence" value="ECO:0007669"/>
    <property type="project" value="TreeGrafter"/>
</dbReference>
<dbReference type="PIRSF" id="PIRSF038061">
    <property type="entry name" value="K_channel_subfamily_K_type"/>
    <property type="match status" value="1"/>
</dbReference>
<dbReference type="InterPro" id="IPR003280">
    <property type="entry name" value="2pore_dom_K_chnl"/>
</dbReference>
<evidence type="ECO:0000256" key="3">
    <source>
        <dbReference type="ARBA" id="ARBA00022448"/>
    </source>
</evidence>
<comment type="subcellular location">
    <subcellularLocation>
        <location evidence="1">Membrane</location>
        <topology evidence="1">Multi-pass membrane protein</topology>
    </subcellularLocation>
</comment>
<keyword evidence="11" id="KW-0407">Ion channel</keyword>
<evidence type="ECO:0000256" key="9">
    <source>
        <dbReference type="ARBA" id="ARBA00023065"/>
    </source>
</evidence>
<feature type="transmembrane region" description="Helical" evidence="13">
    <location>
        <begin position="210"/>
        <end position="237"/>
    </location>
</feature>
<feature type="transmembrane region" description="Helical" evidence="13">
    <location>
        <begin position="6"/>
        <end position="29"/>
    </location>
</feature>
<dbReference type="SUPFAM" id="SSF81324">
    <property type="entry name" value="Voltage-gated potassium channels"/>
    <property type="match status" value="2"/>
</dbReference>
<dbReference type="AlphaFoldDB" id="A0A183XPX9"/>
<evidence type="ECO:0000256" key="13">
    <source>
        <dbReference type="SAM" id="Phobius"/>
    </source>
</evidence>
<reference evidence="15 16" key="2">
    <citation type="submission" date="2018-11" db="EMBL/GenBank/DDBJ databases">
        <authorList>
            <consortium name="Pathogen Informatics"/>
        </authorList>
    </citation>
    <scope>NUCLEOTIDE SEQUENCE [LARGE SCALE GENOMIC DNA]</scope>
</reference>
<evidence type="ECO:0000256" key="10">
    <source>
        <dbReference type="ARBA" id="ARBA00023136"/>
    </source>
</evidence>
<keyword evidence="16" id="KW-1185">Reference proteome</keyword>
<evidence type="ECO:0000259" key="14">
    <source>
        <dbReference type="Pfam" id="PF07885"/>
    </source>
</evidence>
<proteinExistence type="inferred from homology"/>
<evidence type="ECO:0000256" key="6">
    <source>
        <dbReference type="ARBA" id="ARBA00022826"/>
    </source>
</evidence>
<feature type="domain" description="Potassium channel" evidence="14">
    <location>
        <begin position="159"/>
        <end position="233"/>
    </location>
</feature>
<evidence type="ECO:0000256" key="12">
    <source>
        <dbReference type="PIRNR" id="PIRNR038061"/>
    </source>
</evidence>
<keyword evidence="7 12" id="KW-0630">Potassium</keyword>
<evidence type="ECO:0000313" key="16">
    <source>
        <dbReference type="Proteomes" id="UP000270924"/>
    </source>
</evidence>
<dbReference type="STRING" id="6293.A0A183XPX9"/>
<accession>A0A183XPX9</accession>
<dbReference type="InterPro" id="IPR003092">
    <property type="entry name" value="2pore_dom_K_chnl_TASK"/>
</dbReference>
<feature type="domain" description="Potassium channel" evidence="14">
    <location>
        <begin position="67"/>
        <end position="123"/>
    </location>
</feature>
<keyword evidence="8 13" id="KW-1133">Transmembrane helix</keyword>
<keyword evidence="9 12" id="KW-0406">Ion transport</keyword>